<evidence type="ECO:0000313" key="1">
    <source>
        <dbReference type="EMBL" id="CAD7269452.1"/>
    </source>
</evidence>
<dbReference type="EMBL" id="OC025971">
    <property type="protein sequence ID" value="CAD7269452.1"/>
    <property type="molecule type" value="Genomic_DNA"/>
</dbReference>
<reference evidence="1" key="1">
    <citation type="submission" date="2020-11" db="EMBL/GenBank/DDBJ databases">
        <authorList>
            <person name="Tran Van P."/>
        </authorList>
    </citation>
    <scope>NUCLEOTIDE SEQUENCE</scope>
</reference>
<proteinExistence type="predicted"/>
<protein>
    <submittedName>
        <fullName evidence="1">Uncharacterized protein</fullName>
    </submittedName>
</protein>
<organism evidence="1">
    <name type="scientific">Timema shepardi</name>
    <name type="common">Walking stick</name>
    <dbReference type="NCBI Taxonomy" id="629360"/>
    <lineage>
        <taxon>Eukaryota</taxon>
        <taxon>Metazoa</taxon>
        <taxon>Ecdysozoa</taxon>
        <taxon>Arthropoda</taxon>
        <taxon>Hexapoda</taxon>
        <taxon>Insecta</taxon>
        <taxon>Pterygota</taxon>
        <taxon>Neoptera</taxon>
        <taxon>Polyneoptera</taxon>
        <taxon>Phasmatodea</taxon>
        <taxon>Timematodea</taxon>
        <taxon>Timematoidea</taxon>
        <taxon>Timematidae</taxon>
        <taxon>Timema</taxon>
    </lineage>
</organism>
<name>A0A7R9BAM2_TIMSH</name>
<sequence>MEETVMTFLERTNKLLFFGVCLPKTLFNSQLQSRVNNWVRNSLDESRPTPVVVFVPIHPPSHPDSKDYLADVPAVHLMEMVKNLSRV</sequence>
<gene>
    <name evidence="1" type="ORF">TSIB3V08_LOCUS13452</name>
</gene>
<accession>A0A7R9BAM2</accession>
<dbReference type="AlphaFoldDB" id="A0A7R9BAM2"/>